<proteinExistence type="predicted"/>
<gene>
    <name evidence="1" type="ORF">DFH08DRAFT_93992</name>
</gene>
<sequence length="142" mass="15893">MLSFAPKHRSWSIQLKWQRHNEEPLWLSKYSTALIFRVSAPQSYPDSVQVISETKLACPASRAQSDLASDIYTKAPLDDTPAGSPSLVSQLQQVHGLTKKKVYGTKPARMERVRDPYRKAPSQSPSILLLPRNGCSAFINAR</sequence>
<evidence type="ECO:0000313" key="2">
    <source>
        <dbReference type="Proteomes" id="UP001218218"/>
    </source>
</evidence>
<evidence type="ECO:0000313" key="1">
    <source>
        <dbReference type="EMBL" id="KAJ7302088.1"/>
    </source>
</evidence>
<accession>A0AAD7E7U5</accession>
<keyword evidence="2" id="KW-1185">Reference proteome</keyword>
<comment type="caution">
    <text evidence="1">The sequence shown here is derived from an EMBL/GenBank/DDBJ whole genome shotgun (WGS) entry which is preliminary data.</text>
</comment>
<name>A0AAD7E7U5_9AGAR</name>
<dbReference type="Proteomes" id="UP001218218">
    <property type="component" value="Unassembled WGS sequence"/>
</dbReference>
<organism evidence="1 2">
    <name type="scientific">Mycena albidolilacea</name>
    <dbReference type="NCBI Taxonomy" id="1033008"/>
    <lineage>
        <taxon>Eukaryota</taxon>
        <taxon>Fungi</taxon>
        <taxon>Dikarya</taxon>
        <taxon>Basidiomycota</taxon>
        <taxon>Agaricomycotina</taxon>
        <taxon>Agaricomycetes</taxon>
        <taxon>Agaricomycetidae</taxon>
        <taxon>Agaricales</taxon>
        <taxon>Marasmiineae</taxon>
        <taxon>Mycenaceae</taxon>
        <taxon>Mycena</taxon>
    </lineage>
</organism>
<reference evidence="1" key="1">
    <citation type="submission" date="2023-03" db="EMBL/GenBank/DDBJ databases">
        <title>Massive genome expansion in bonnet fungi (Mycena s.s.) driven by repeated elements and novel gene families across ecological guilds.</title>
        <authorList>
            <consortium name="Lawrence Berkeley National Laboratory"/>
            <person name="Harder C.B."/>
            <person name="Miyauchi S."/>
            <person name="Viragh M."/>
            <person name="Kuo A."/>
            <person name="Thoen E."/>
            <person name="Andreopoulos B."/>
            <person name="Lu D."/>
            <person name="Skrede I."/>
            <person name="Drula E."/>
            <person name="Henrissat B."/>
            <person name="Morin E."/>
            <person name="Kohler A."/>
            <person name="Barry K."/>
            <person name="LaButti K."/>
            <person name="Morin E."/>
            <person name="Salamov A."/>
            <person name="Lipzen A."/>
            <person name="Mereny Z."/>
            <person name="Hegedus B."/>
            <person name="Baldrian P."/>
            <person name="Stursova M."/>
            <person name="Weitz H."/>
            <person name="Taylor A."/>
            <person name="Grigoriev I.V."/>
            <person name="Nagy L.G."/>
            <person name="Martin F."/>
            <person name="Kauserud H."/>
        </authorList>
    </citation>
    <scope>NUCLEOTIDE SEQUENCE</scope>
    <source>
        <strain evidence="1">CBHHK002</strain>
    </source>
</reference>
<protein>
    <submittedName>
        <fullName evidence="1">Uncharacterized protein</fullName>
    </submittedName>
</protein>
<dbReference type="EMBL" id="JARIHO010000121">
    <property type="protein sequence ID" value="KAJ7302088.1"/>
    <property type="molecule type" value="Genomic_DNA"/>
</dbReference>
<dbReference type="AlphaFoldDB" id="A0AAD7E7U5"/>